<evidence type="ECO:0000256" key="21">
    <source>
        <dbReference type="ARBA" id="ARBA00023180"/>
    </source>
</evidence>
<dbReference type="FunFam" id="2.60.40.1910:FF:000003">
    <property type="entry name" value="Aminopeptidase"/>
    <property type="match status" value="2"/>
</dbReference>
<dbReference type="GO" id="GO:0005737">
    <property type="term" value="C:cytoplasm"/>
    <property type="evidence" value="ECO:0007669"/>
    <property type="project" value="TreeGrafter"/>
</dbReference>
<dbReference type="GO" id="GO:0005615">
    <property type="term" value="C:extracellular space"/>
    <property type="evidence" value="ECO:0007669"/>
    <property type="project" value="TreeGrafter"/>
</dbReference>
<evidence type="ECO:0000256" key="20">
    <source>
        <dbReference type="ARBA" id="ARBA00023157"/>
    </source>
</evidence>
<dbReference type="InterPro" id="IPR042097">
    <property type="entry name" value="Aminopeptidase_N-like_N_sf"/>
</dbReference>
<dbReference type="CDD" id="cd09601">
    <property type="entry name" value="M1_APN-Q_like"/>
    <property type="match status" value="2"/>
</dbReference>
<evidence type="ECO:0000256" key="18">
    <source>
        <dbReference type="ARBA" id="ARBA00023049"/>
    </source>
</evidence>
<feature type="binding site" evidence="24">
    <location>
        <position position="1208"/>
    </location>
    <ligand>
        <name>substrate</name>
    </ligand>
</feature>
<keyword evidence="32" id="KW-1185">Reference proteome</keyword>
<gene>
    <name evidence="31" type="ORF">ALC57_00343</name>
</gene>
<feature type="binding site" evidence="25">
    <location>
        <position position="1391"/>
    </location>
    <ligand>
        <name>Zn(2+)</name>
        <dbReference type="ChEBI" id="CHEBI:29105"/>
        <note>catalytic</note>
    </ligand>
</feature>
<evidence type="ECO:0000256" key="8">
    <source>
        <dbReference type="ARBA" id="ARBA00022475"/>
    </source>
</evidence>
<comment type="catalytic activity">
    <reaction evidence="1">
        <text>Release of N-terminal glutamate (and to a lesser extent aspartate) from a peptide.</text>
        <dbReference type="EC" id="3.4.11.7"/>
    </reaction>
</comment>
<dbReference type="GO" id="GO:0004230">
    <property type="term" value="F:glutamyl aminopeptidase activity"/>
    <property type="evidence" value="ECO:0007669"/>
    <property type="project" value="UniProtKB-EC"/>
</dbReference>
<evidence type="ECO:0000256" key="11">
    <source>
        <dbReference type="ARBA" id="ARBA00022692"/>
    </source>
</evidence>
<evidence type="ECO:0000256" key="19">
    <source>
        <dbReference type="ARBA" id="ARBA00023136"/>
    </source>
</evidence>
<keyword evidence="20" id="KW-1015">Disulfide bond</keyword>
<evidence type="ECO:0000256" key="3">
    <source>
        <dbReference type="ARBA" id="ARBA00004609"/>
    </source>
</evidence>
<keyword evidence="14 25" id="KW-0862">Zinc</keyword>
<dbReference type="Gene3D" id="1.10.390.10">
    <property type="entry name" value="Neutral Protease Domain 2"/>
    <property type="match status" value="2"/>
</dbReference>
<reference evidence="31 32" key="1">
    <citation type="submission" date="2015-09" db="EMBL/GenBank/DDBJ databases">
        <title>Trachymyrmex cornetzi WGS genome.</title>
        <authorList>
            <person name="Nygaard S."/>
            <person name="Hu H."/>
            <person name="Boomsma J."/>
            <person name="Zhang G."/>
        </authorList>
    </citation>
    <scope>NUCLEOTIDE SEQUENCE [LARGE SCALE GENOMIC DNA]</scope>
    <source>
        <strain evidence="31">Tcor2-1</strain>
        <tissue evidence="31">Whole body</tissue>
    </source>
</reference>
<dbReference type="InterPro" id="IPR034016">
    <property type="entry name" value="M1_APN-typ"/>
</dbReference>
<dbReference type="PANTHER" id="PTHR11533">
    <property type="entry name" value="PROTEASE M1 ZINC METALLOPROTEASE"/>
    <property type="match status" value="1"/>
</dbReference>
<evidence type="ECO:0000259" key="28">
    <source>
        <dbReference type="Pfam" id="PF01433"/>
    </source>
</evidence>
<feature type="binding site" evidence="24">
    <location>
        <position position="1892"/>
    </location>
    <ligand>
        <name>substrate</name>
    </ligand>
</feature>
<dbReference type="Gene3D" id="1.25.50.20">
    <property type="match status" value="2"/>
</dbReference>
<evidence type="ECO:0000256" key="15">
    <source>
        <dbReference type="ARBA" id="ARBA00022837"/>
    </source>
</evidence>
<dbReference type="FunFam" id="1.25.50.20:FF:000001">
    <property type="entry name" value="Aminopeptidase"/>
    <property type="match status" value="2"/>
</dbReference>
<evidence type="ECO:0000256" key="10">
    <source>
        <dbReference type="ARBA" id="ARBA00022670"/>
    </source>
</evidence>
<dbReference type="InterPro" id="IPR050344">
    <property type="entry name" value="Peptidase_M1_aminopeptidases"/>
</dbReference>
<protein>
    <recommendedName>
        <fullName evidence="6">glutamyl aminopeptidase</fullName>
        <ecNumber evidence="6">3.4.11.7</ecNumber>
    </recommendedName>
</protein>
<keyword evidence="17 27" id="KW-1133">Transmembrane helix</keyword>
<feature type="site" description="Transition state stabilizer" evidence="26">
    <location>
        <position position="1473"/>
    </location>
</feature>
<dbReference type="PRINTS" id="PR00756">
    <property type="entry name" value="ALADIPTASE"/>
</dbReference>
<dbReference type="Pfam" id="PF17900">
    <property type="entry name" value="Peptidase_M1_N"/>
    <property type="match status" value="2"/>
</dbReference>
<evidence type="ECO:0000256" key="1">
    <source>
        <dbReference type="ARBA" id="ARBA00001703"/>
    </source>
</evidence>
<keyword evidence="13" id="KW-0378">Hydrolase</keyword>
<feature type="active site" description="Proton acceptor" evidence="23">
    <location>
        <position position="1388"/>
    </location>
</feature>
<evidence type="ECO:0000256" key="5">
    <source>
        <dbReference type="ARBA" id="ARBA00011748"/>
    </source>
</evidence>
<dbReference type="InterPro" id="IPR045357">
    <property type="entry name" value="Aminopeptidase_N-like_N"/>
</dbReference>
<dbReference type="PANTHER" id="PTHR11533:SF276">
    <property type="entry name" value="GLUTAMYL AMINOPEPTIDASE"/>
    <property type="match status" value="1"/>
</dbReference>
<evidence type="ECO:0000259" key="30">
    <source>
        <dbReference type="Pfam" id="PF17900"/>
    </source>
</evidence>
<feature type="domain" description="Peptidase M1 membrane alanine aminopeptidase" evidence="28">
    <location>
        <begin position="327"/>
        <end position="546"/>
    </location>
</feature>
<keyword evidence="11 27" id="KW-0812">Transmembrane</keyword>
<evidence type="ECO:0000256" key="17">
    <source>
        <dbReference type="ARBA" id="ARBA00022989"/>
    </source>
</evidence>
<feature type="binding site" evidence="24">
    <location>
        <begin position="1351"/>
        <end position="1355"/>
    </location>
    <ligand>
        <name>substrate</name>
    </ligand>
</feature>
<dbReference type="Pfam" id="PF01433">
    <property type="entry name" value="Peptidase_M1"/>
    <property type="match status" value="2"/>
</dbReference>
<evidence type="ECO:0000256" key="12">
    <source>
        <dbReference type="ARBA" id="ARBA00022723"/>
    </source>
</evidence>
<evidence type="ECO:0000256" key="7">
    <source>
        <dbReference type="ARBA" id="ARBA00022438"/>
    </source>
</evidence>
<dbReference type="SUPFAM" id="SSF55486">
    <property type="entry name" value="Metalloproteases ('zincins'), catalytic domain"/>
    <property type="match status" value="2"/>
</dbReference>
<keyword evidence="22" id="KW-0449">Lipoprotein</keyword>
<dbReference type="Proteomes" id="UP000078492">
    <property type="component" value="Unassembled WGS sequence"/>
</dbReference>
<keyword evidence="21" id="KW-0325">Glycoprotein</keyword>
<keyword evidence="16" id="KW-0735">Signal-anchor</keyword>
<evidence type="ECO:0000256" key="16">
    <source>
        <dbReference type="ARBA" id="ARBA00022968"/>
    </source>
</evidence>
<name>A0A151JS70_9HYME</name>
<evidence type="ECO:0000256" key="24">
    <source>
        <dbReference type="PIRSR" id="PIRSR634016-2"/>
    </source>
</evidence>
<organism evidence="31 32">
    <name type="scientific">Trachymyrmex cornetzi</name>
    <dbReference type="NCBI Taxonomy" id="471704"/>
    <lineage>
        <taxon>Eukaryota</taxon>
        <taxon>Metazoa</taxon>
        <taxon>Ecdysozoa</taxon>
        <taxon>Arthropoda</taxon>
        <taxon>Hexapoda</taxon>
        <taxon>Insecta</taxon>
        <taxon>Pterygota</taxon>
        <taxon>Neoptera</taxon>
        <taxon>Endopterygota</taxon>
        <taxon>Hymenoptera</taxon>
        <taxon>Apocrita</taxon>
        <taxon>Aculeata</taxon>
        <taxon>Formicoidea</taxon>
        <taxon>Formicidae</taxon>
        <taxon>Myrmicinae</taxon>
        <taxon>Trachymyrmex</taxon>
    </lineage>
</organism>
<feature type="transmembrane region" description="Helical" evidence="27">
    <location>
        <begin position="32"/>
        <end position="52"/>
    </location>
</feature>
<dbReference type="FunFam" id="1.10.390.10:FF:000006">
    <property type="entry name" value="Puromycin-sensitive aminopeptidase"/>
    <property type="match status" value="2"/>
</dbReference>
<dbReference type="KEGG" id="tcz:108758195"/>
<keyword evidence="9" id="KW-0336">GPI-anchor</keyword>
<comment type="subunit">
    <text evidence="5">Homodimer; disulfide-linked.</text>
</comment>
<dbReference type="FunFam" id="2.60.40.1730:FF:000012">
    <property type="entry name" value="Aminopeptidase N"/>
    <property type="match status" value="2"/>
</dbReference>
<dbReference type="EMBL" id="KQ978543">
    <property type="protein sequence ID" value="KYN30206.1"/>
    <property type="molecule type" value="Genomic_DNA"/>
</dbReference>
<keyword evidence="10" id="KW-0645">Protease</keyword>
<dbReference type="GO" id="GO:0098552">
    <property type="term" value="C:side of membrane"/>
    <property type="evidence" value="ECO:0007669"/>
    <property type="project" value="UniProtKB-KW"/>
</dbReference>
<keyword evidence="18" id="KW-0482">Metalloprotease</keyword>
<dbReference type="InterPro" id="IPR024571">
    <property type="entry name" value="ERAP1-like_C_dom"/>
</dbReference>
<evidence type="ECO:0000256" key="25">
    <source>
        <dbReference type="PIRSR" id="PIRSR634016-3"/>
    </source>
</evidence>
<feature type="binding site" evidence="25">
    <location>
        <position position="1387"/>
    </location>
    <ligand>
        <name>Zn(2+)</name>
        <dbReference type="ChEBI" id="CHEBI:29105"/>
        <note>catalytic</note>
    </ligand>
</feature>
<dbReference type="InterPro" id="IPR027268">
    <property type="entry name" value="Peptidase_M4/M1_CTD_sf"/>
</dbReference>
<keyword evidence="19 27" id="KW-0472">Membrane</keyword>
<evidence type="ECO:0000256" key="23">
    <source>
        <dbReference type="PIRSR" id="PIRSR634016-1"/>
    </source>
</evidence>
<dbReference type="SUPFAM" id="SSF63737">
    <property type="entry name" value="Leukotriene A4 hydrolase N-terminal domain"/>
    <property type="match status" value="2"/>
</dbReference>
<feature type="domain" description="Aminopeptidase N-like N-terminal" evidence="30">
    <location>
        <begin position="1079"/>
        <end position="1275"/>
    </location>
</feature>
<feature type="binding site" evidence="25">
    <location>
        <position position="1410"/>
    </location>
    <ligand>
        <name>Zn(2+)</name>
        <dbReference type="ChEBI" id="CHEBI:29105"/>
        <note>catalytic</note>
    </ligand>
</feature>
<evidence type="ECO:0000256" key="2">
    <source>
        <dbReference type="ARBA" id="ARBA00004401"/>
    </source>
</evidence>
<keyword evidence="8" id="KW-1003">Cell membrane</keyword>
<dbReference type="STRING" id="471704.A0A151JS70"/>
<dbReference type="Gene3D" id="2.60.40.1730">
    <property type="entry name" value="tricorn interacting facor f3 domain"/>
    <property type="match status" value="2"/>
</dbReference>
<evidence type="ECO:0000256" key="6">
    <source>
        <dbReference type="ARBA" id="ARBA00012567"/>
    </source>
</evidence>
<dbReference type="InterPro" id="IPR014782">
    <property type="entry name" value="Peptidase_M1_dom"/>
</dbReference>
<keyword evidence="7 31" id="KW-0031">Aminopeptidase</keyword>
<accession>A0A151JS70</accession>
<evidence type="ECO:0000256" key="22">
    <source>
        <dbReference type="ARBA" id="ARBA00023288"/>
    </source>
</evidence>
<evidence type="ECO:0000256" key="27">
    <source>
        <dbReference type="SAM" id="Phobius"/>
    </source>
</evidence>
<dbReference type="GO" id="GO:0008270">
    <property type="term" value="F:zinc ion binding"/>
    <property type="evidence" value="ECO:0007669"/>
    <property type="project" value="InterPro"/>
</dbReference>
<evidence type="ECO:0000313" key="32">
    <source>
        <dbReference type="Proteomes" id="UP000078492"/>
    </source>
</evidence>
<evidence type="ECO:0000313" key="31">
    <source>
        <dbReference type="EMBL" id="KYN30206.1"/>
    </source>
</evidence>
<comment type="subcellular location">
    <subcellularLocation>
        <location evidence="3">Cell membrane</location>
        <topology evidence="3">Lipid-anchor</topology>
        <topology evidence="3">GPI-anchor</topology>
    </subcellularLocation>
    <subcellularLocation>
        <location evidence="2">Cell membrane</location>
        <topology evidence="2">Single-pass type II membrane protein</topology>
    </subcellularLocation>
</comment>
<feature type="domain" description="Peptidase M1 membrane alanine aminopeptidase" evidence="28">
    <location>
        <begin position="1315"/>
        <end position="1534"/>
    </location>
</feature>
<evidence type="ECO:0000256" key="4">
    <source>
        <dbReference type="ARBA" id="ARBA00010136"/>
    </source>
</evidence>
<evidence type="ECO:0000259" key="29">
    <source>
        <dbReference type="Pfam" id="PF11838"/>
    </source>
</evidence>
<dbReference type="GO" id="GO:0070006">
    <property type="term" value="F:metalloaminopeptidase activity"/>
    <property type="evidence" value="ECO:0007669"/>
    <property type="project" value="TreeGrafter"/>
</dbReference>
<dbReference type="Gene3D" id="2.60.40.1910">
    <property type="match status" value="2"/>
</dbReference>
<dbReference type="GO" id="GO:0042277">
    <property type="term" value="F:peptide binding"/>
    <property type="evidence" value="ECO:0007669"/>
    <property type="project" value="TreeGrafter"/>
</dbReference>
<evidence type="ECO:0000256" key="9">
    <source>
        <dbReference type="ARBA" id="ARBA00022622"/>
    </source>
</evidence>
<dbReference type="InterPro" id="IPR001930">
    <property type="entry name" value="Peptidase_M1"/>
</dbReference>
<feature type="domain" description="ERAP1-like C-terminal" evidence="29">
    <location>
        <begin position="1614"/>
        <end position="1938"/>
    </location>
</feature>
<keyword evidence="15" id="KW-0106">Calcium</keyword>
<comment type="cofactor">
    <cofactor evidence="25">
        <name>Zn(2+)</name>
        <dbReference type="ChEBI" id="CHEBI:29105"/>
    </cofactor>
    <text evidence="25">Binds 1 zinc ion per subunit.</text>
</comment>
<proteinExistence type="inferred from homology"/>
<feature type="domain" description="ERAP1-like C-terminal" evidence="29">
    <location>
        <begin position="626"/>
        <end position="939"/>
    </location>
</feature>
<dbReference type="Pfam" id="PF11838">
    <property type="entry name" value="ERAP1_C"/>
    <property type="match status" value="2"/>
</dbReference>
<comment type="similarity">
    <text evidence="4">Belongs to the peptidase M1 family.</text>
</comment>
<keyword evidence="12 25" id="KW-0479">Metal-binding</keyword>
<dbReference type="OrthoDB" id="510539at2759"/>
<sequence length="1966" mass="226844">MGNIENRPKGGAPRLDAALATKSESLCRSKSYSACFILSLICTYLATLIVLLDQIVVEAVSYGQHDSNRSEAYTILFLFDSDKSFRLPKEVVPIHYDLYLHPKLKEGTFSGKVTILIDVKQDNNRYIALHQKDLNITSIKLITCGLDEDYEINISSISKPNKYEIFSILTENEIKSGLYHLSLEFNGSLKDKMDGFYSSTYQYTSDNINETRYIGTTQFEPTYARQAFPCFDEPHLKAEFSIKLVYPMDDGYHALSNMNVKNTKVHTPKRNLATMTFAKTVRMSTYLVAFVISDFVGTCKMAKGLNGREFPVSVYTTRLQSKEKRDFAVDIGVKAIEYFINLFKIDYPLPKLDMVGIPDFRAGAMENWGMVTYRETRLIYDDRSNSIYDKVDVISVICHELAHMWFGNLVTMNWWNDLWLNEGLATFMAFKCADAIEPNQKYMEEFPIQIMQNVFVSDSKLSSHPIIDNVQNADDIAAFFDDISYQKGSSIIRMMENFFGSDVFFNAIRSYLNKYAYKNAETADLFEILQNAVRNKLNVTAIMDTWTRQEGFPVINVKKFENKFVLTQKRFLDDPDAKFDPSESNYRYRWTIPITYITNRNKKPTLVWFNRNANKLVIKVCRRTKWIKLNAGQVGFYQVNYKKEWKTFKELLCSCHTKISSVDRANLLGDMFSLADAGEIEYNTVMDISVYLIKENHAFPWQVAKSKLITMHTLLTSSSKPYIADKFQSFVLMLVDTVYKNNVAWINKTTEDVPLTDMDRILRSTVIELACAMGSPECLKTVGELFKEWLIEEKPQHPDIRALVYYYGMRYRSDENEWNVMFEKLKDETDPSEKNKIMIGLSGIKSTKVLKKYITRATNEAYVRTQDFLRCLNMISKNPDGTSLVWNWVRENWEFLVNRYTLNDSYLGRLIPSITRSFATQSRLDEIKAFFEKYPEAGAGWAQLIINREVFLIIFFTSYVKILLKDIELNYSVFLCCTPIMGNNKVESRPKGGALRLDATPATISKPLCSNNTVSALLCFTCGACFILSLICTCLAILVVLLDQTVEATSYSRHDSNRPEAYTIMFDPDESFRLPKEVVPIHYDLYLHPKLKEGTFSGKVTILIDVKQDNNRTSIALHQKDLNITSVKLITYGLDEDYEINISSISKPTKYEIFMITTKNDIKSGLYNLSLEFDGSLKDKIVGFYNSKYQYKSDKINETRYIATTKFEPTYARQAFPCFDEPNFKAEFSIKLIHPMNDCYSALSNMDVKSTQLHTPERDLATVTFTKTVPMSTYLACFIISDFVGTSRMANGLNGRKFPITVYTTRLQSKEKRDFALDIGVKAVEYYINLFKIDYPLPKLDMAGIPDFISGAMENWGLVTYRETRMLYDDNSNSIYDKRDVINVICHELAHMWFGNLVTMKWWNDLWLNEGFATFMASKCSDAILPHQGYMEEFPVEVMQKVFVPDSKLSSHPIVYNVQNADDITSFFDGISYKKGASIIRMMENFFGSDIFFSAISTYLNKYAYENAETADLFEVLQDAVGNKLNVTAIMDTWTRQEGFPVVNVKKSGNNYTLTQKRFLDDQDAKSDPSKSSYGYRWTIPIVYITNRNEVPTLVWFDKDANKVVIKVDERTKWFKLNAGQVGFYRVNYNEEWETFNELLRSHHTRISMLDRANLLDDLFSLAEAGEIEYDTVLNISMYLTEEYHCLPWAVAKSKLMTIYTLLTSSTEAFIANTFQSFVSILVDTIYNDVTWTVDDAIEEDVPRIDNKVRPTVIELACAMGSSECLKRAGELFKEWLIEEKSQHPDIRELVYYYGMRYHSDVSEWNVMFERFKDETDPGEKNKIMAGLAGIQSIDVLKEYIIRATDERFVRAQDFLKCLIMISKNPDGTSLVWDWVRENWEFLVNRYTLNDRYLGDLIPSITSSFATQTKLDEIKAFFEKYPEAGAGADGRAKTLETVSKNIKWLTKNTKKFDKWFSENWPFNKTR</sequence>
<dbReference type="GO" id="GO:0006508">
    <property type="term" value="P:proteolysis"/>
    <property type="evidence" value="ECO:0007669"/>
    <property type="project" value="UniProtKB-KW"/>
</dbReference>
<evidence type="ECO:0000256" key="14">
    <source>
        <dbReference type="ARBA" id="ARBA00022833"/>
    </source>
</evidence>
<evidence type="ECO:0000256" key="26">
    <source>
        <dbReference type="PIRSR" id="PIRSR634016-4"/>
    </source>
</evidence>
<dbReference type="GO" id="GO:0005886">
    <property type="term" value="C:plasma membrane"/>
    <property type="evidence" value="ECO:0007669"/>
    <property type="project" value="UniProtKB-SubCell"/>
</dbReference>
<evidence type="ECO:0000256" key="13">
    <source>
        <dbReference type="ARBA" id="ARBA00022801"/>
    </source>
</evidence>
<dbReference type="GO" id="GO:0043171">
    <property type="term" value="P:peptide catabolic process"/>
    <property type="evidence" value="ECO:0007669"/>
    <property type="project" value="TreeGrafter"/>
</dbReference>
<dbReference type="EC" id="3.4.11.7" evidence="6"/>
<feature type="domain" description="Aminopeptidase N-like N-terminal" evidence="30">
    <location>
        <begin position="92"/>
        <end position="287"/>
    </location>
</feature>